<protein>
    <recommendedName>
        <fullName evidence="1">DUF6440 domain-containing protein</fullName>
    </recommendedName>
</protein>
<reference evidence="2 3" key="1">
    <citation type="submission" date="2013-12" db="EMBL/GenBank/DDBJ databases">
        <title>Comparative genomics of Petrotoga isolates.</title>
        <authorList>
            <person name="Nesbo C.L."/>
            <person name="Charchuk R."/>
            <person name="Chow K."/>
        </authorList>
    </citation>
    <scope>NUCLEOTIDE SEQUENCE [LARGE SCALE GENOMIC DNA]</scope>
    <source>
        <strain evidence="2 3">DSM 10691</strain>
    </source>
</reference>
<dbReference type="Pfam" id="PF20037">
    <property type="entry name" value="DUF6440"/>
    <property type="match status" value="1"/>
</dbReference>
<name>A0A2K1P467_9BACT</name>
<evidence type="ECO:0000313" key="2">
    <source>
        <dbReference type="EMBL" id="PNR97507.1"/>
    </source>
</evidence>
<sequence>MFKKQKKEERFVIKEEQSLGLGAIYIVVDTRTGVNYLMNTGIGPKGITPLLDSDGKVIVDKLGIKQ</sequence>
<dbReference type="Proteomes" id="UP000236199">
    <property type="component" value="Unassembled WGS sequence"/>
</dbReference>
<organism evidence="2 3">
    <name type="scientific">Petrotoga miotherma DSM 10691</name>
    <dbReference type="NCBI Taxonomy" id="1434326"/>
    <lineage>
        <taxon>Bacteria</taxon>
        <taxon>Thermotogati</taxon>
        <taxon>Thermotogota</taxon>
        <taxon>Thermotogae</taxon>
        <taxon>Petrotogales</taxon>
        <taxon>Petrotogaceae</taxon>
        <taxon>Petrotoga</taxon>
    </lineage>
</organism>
<keyword evidence="3" id="KW-1185">Reference proteome</keyword>
<dbReference type="InterPro" id="IPR045515">
    <property type="entry name" value="DUF6440"/>
</dbReference>
<proteinExistence type="predicted"/>
<dbReference type="AlphaFoldDB" id="A0A2K1P467"/>
<dbReference type="RefSeq" id="WP_103079488.1">
    <property type="nucleotide sequence ID" value="NZ_AZRM01000063.1"/>
</dbReference>
<feature type="domain" description="DUF6440" evidence="1">
    <location>
        <begin position="10"/>
        <end position="60"/>
    </location>
</feature>
<dbReference type="EMBL" id="AZRM01000063">
    <property type="protein sequence ID" value="PNR97507.1"/>
    <property type="molecule type" value="Genomic_DNA"/>
</dbReference>
<evidence type="ECO:0000259" key="1">
    <source>
        <dbReference type="Pfam" id="PF20037"/>
    </source>
</evidence>
<comment type="caution">
    <text evidence="2">The sequence shown here is derived from an EMBL/GenBank/DDBJ whole genome shotgun (WGS) entry which is preliminary data.</text>
</comment>
<evidence type="ECO:0000313" key="3">
    <source>
        <dbReference type="Proteomes" id="UP000236199"/>
    </source>
</evidence>
<accession>A0A2K1P467</accession>
<gene>
    <name evidence="2" type="ORF">X928_09665</name>
</gene>
<dbReference type="OrthoDB" id="9135364at2"/>